<keyword evidence="4 9" id="KW-0812">Transmembrane</keyword>
<evidence type="ECO:0000256" key="5">
    <source>
        <dbReference type="ARBA" id="ARBA00022989"/>
    </source>
</evidence>
<name>A0A310SQR3_9HYME</name>
<dbReference type="Proteomes" id="UP000250275">
    <property type="component" value="Unassembled WGS sequence"/>
</dbReference>
<feature type="transmembrane region" description="Helical" evidence="9">
    <location>
        <begin position="673"/>
        <end position="691"/>
    </location>
</feature>
<evidence type="ECO:0000256" key="1">
    <source>
        <dbReference type="ARBA" id="ARBA00004236"/>
    </source>
</evidence>
<evidence type="ECO:0000256" key="4">
    <source>
        <dbReference type="ARBA" id="ARBA00022692"/>
    </source>
</evidence>
<dbReference type="InterPro" id="IPR002159">
    <property type="entry name" value="CD36_fam"/>
</dbReference>
<dbReference type="GO" id="GO:0005886">
    <property type="term" value="C:plasma membrane"/>
    <property type="evidence" value="ECO:0007669"/>
    <property type="project" value="UniProtKB-SubCell"/>
</dbReference>
<evidence type="ECO:0000256" key="9">
    <source>
        <dbReference type="SAM" id="Phobius"/>
    </source>
</evidence>
<comment type="subcellular location">
    <subcellularLocation>
        <location evidence="1">Cell membrane</location>
    </subcellularLocation>
</comment>
<keyword evidence="6 9" id="KW-0472">Membrane</keyword>
<dbReference type="EMBL" id="KQ761557">
    <property type="protein sequence ID" value="OAD57385.1"/>
    <property type="molecule type" value="Genomic_DNA"/>
</dbReference>
<evidence type="ECO:0000313" key="10">
    <source>
        <dbReference type="EMBL" id="OAD57385.1"/>
    </source>
</evidence>
<protein>
    <submittedName>
        <fullName evidence="10">Scavenger receptor class B member 1</fullName>
    </submittedName>
</protein>
<dbReference type="Pfam" id="PF01130">
    <property type="entry name" value="CD36"/>
    <property type="match status" value="1"/>
</dbReference>
<evidence type="ECO:0000256" key="8">
    <source>
        <dbReference type="SAM" id="MobiDB-lite"/>
    </source>
</evidence>
<keyword evidence="11" id="KW-1185">Reference proteome</keyword>
<keyword evidence="5 9" id="KW-1133">Transmembrane helix</keyword>
<organism evidence="10 11">
    <name type="scientific">Eufriesea mexicana</name>
    <dbReference type="NCBI Taxonomy" id="516756"/>
    <lineage>
        <taxon>Eukaryota</taxon>
        <taxon>Metazoa</taxon>
        <taxon>Ecdysozoa</taxon>
        <taxon>Arthropoda</taxon>
        <taxon>Hexapoda</taxon>
        <taxon>Insecta</taxon>
        <taxon>Pterygota</taxon>
        <taxon>Neoptera</taxon>
        <taxon>Endopterygota</taxon>
        <taxon>Hymenoptera</taxon>
        <taxon>Apocrita</taxon>
        <taxon>Aculeata</taxon>
        <taxon>Apoidea</taxon>
        <taxon>Anthophila</taxon>
        <taxon>Apidae</taxon>
        <taxon>Eufriesea</taxon>
    </lineage>
</organism>
<keyword evidence="7" id="KW-0325">Glycoprotein</keyword>
<evidence type="ECO:0000256" key="2">
    <source>
        <dbReference type="ARBA" id="ARBA00010532"/>
    </source>
</evidence>
<keyword evidence="3" id="KW-1003">Cell membrane</keyword>
<evidence type="ECO:0000256" key="3">
    <source>
        <dbReference type="ARBA" id="ARBA00022475"/>
    </source>
</evidence>
<keyword evidence="10" id="KW-0675">Receptor</keyword>
<feature type="region of interest" description="Disordered" evidence="8">
    <location>
        <begin position="158"/>
        <end position="185"/>
    </location>
</feature>
<feature type="compositionally biased region" description="Basic and acidic residues" evidence="8">
    <location>
        <begin position="166"/>
        <end position="175"/>
    </location>
</feature>
<evidence type="ECO:0000313" key="11">
    <source>
        <dbReference type="Proteomes" id="UP000250275"/>
    </source>
</evidence>
<dbReference type="GO" id="GO:0005044">
    <property type="term" value="F:scavenger receptor activity"/>
    <property type="evidence" value="ECO:0007669"/>
    <property type="project" value="TreeGrafter"/>
</dbReference>
<dbReference type="AlphaFoldDB" id="A0A310SQR3"/>
<evidence type="ECO:0000256" key="7">
    <source>
        <dbReference type="ARBA" id="ARBA00023180"/>
    </source>
</evidence>
<dbReference type="PANTHER" id="PTHR11923">
    <property type="entry name" value="SCAVENGER RECEPTOR CLASS B TYPE-1 SR-B1"/>
    <property type="match status" value="1"/>
</dbReference>
<proteinExistence type="inferred from homology"/>
<reference evidence="10 11" key="1">
    <citation type="submission" date="2015-07" db="EMBL/GenBank/DDBJ databases">
        <title>The genome of Eufriesea mexicana.</title>
        <authorList>
            <person name="Pan H."/>
            <person name="Kapheim K."/>
        </authorList>
    </citation>
    <scope>NUCLEOTIDE SEQUENCE [LARGE SCALE GENOMIC DNA]</scope>
    <source>
        <strain evidence="10">0111107269</strain>
        <tissue evidence="10">Whole body</tissue>
    </source>
</reference>
<accession>A0A310SQR3</accession>
<feature type="region of interest" description="Disordered" evidence="8">
    <location>
        <begin position="125"/>
        <end position="145"/>
    </location>
</feature>
<sequence>MKFIGSLLGISSPKKMGKEYMKVGRNALFGPRTNQDGLYTDKVPGPLSFLISKNGKLKHGEKTCMIIRDTANFFSGLINRVVPCNGMQSGLQNRTCPNIFTQSIAKRAPGSRAFTGHWREEDRRAGSFKPVWKARASPEGGESSLHVTLWGGRDSSFRLGSPKGHPRGDPSREVPTDASPPQTFDTSQDYQAIILTMITDISARQKKNELPELPYGEKITEREPCKIVAERRLSAIFIGILTLVIGIILSSIPWVDYIILKQLRLWNGSLSFQYWQKPGVVRLTKVYIFNVTNAENFLQYNEKPKLQEVGPFVYREDMEKVNIVFHNNGTVSYQHKKILNFVPEMSKDKDLKVTVPNIPLLTLSTQSKSLLPIFTFALSMILRGMNMKPFVPVTAQKLVFGYDDPLVSIAHRFFPKPRRPMSQMGLLLGRNGTLEEVSTIFTGHTDMKEFGLINRLNGLDRLPYWPKEPCNSIRASEGSFFPPRDKTGSDIVHVWDKDLCRTLPLKYRGPTEKSGIKADLYTPPDDVFRRPDENAPENKCFCSDDMSTCPSDGLQNISPCQYSAPVYLSFPHFYKADPNLLNAVHGLKPNRDIHETYFKIQPKLGVPLEGKIRVQLNLKVEQQPQIGVVSNFPDIVFPIMWLEEGIEELTPSIRRWVYLATTFSDIAAPCTSYGLILVGIVIIFAVLVKAYNNVMFTHEAIELGKRTIRRSSTLLVNEYKLLMTREPYVLLSNDKNEKTERIEV</sequence>
<gene>
    <name evidence="10" type="ORF">WN48_02165</name>
</gene>
<dbReference type="GO" id="GO:0005737">
    <property type="term" value="C:cytoplasm"/>
    <property type="evidence" value="ECO:0007669"/>
    <property type="project" value="TreeGrafter"/>
</dbReference>
<evidence type="ECO:0000256" key="6">
    <source>
        <dbReference type="ARBA" id="ARBA00023136"/>
    </source>
</evidence>
<dbReference type="OrthoDB" id="18585at2759"/>
<comment type="similarity">
    <text evidence="2">Belongs to the CD36 family.</text>
</comment>
<feature type="transmembrane region" description="Helical" evidence="9">
    <location>
        <begin position="233"/>
        <end position="255"/>
    </location>
</feature>
<dbReference type="PRINTS" id="PR01609">
    <property type="entry name" value="CD36FAMILY"/>
</dbReference>
<dbReference type="PANTHER" id="PTHR11923:SF88">
    <property type="entry name" value="DEBRIS BUSTER, ISOFORM D"/>
    <property type="match status" value="1"/>
</dbReference>